<gene>
    <name evidence="2" type="ORF">RRG08_001410</name>
</gene>
<proteinExistence type="predicted"/>
<accession>A0AAE0ZQQ1</accession>
<evidence type="ECO:0000313" key="3">
    <source>
        <dbReference type="Proteomes" id="UP001283361"/>
    </source>
</evidence>
<feature type="region of interest" description="Disordered" evidence="1">
    <location>
        <begin position="1"/>
        <end position="25"/>
    </location>
</feature>
<dbReference type="Proteomes" id="UP001283361">
    <property type="component" value="Unassembled WGS sequence"/>
</dbReference>
<keyword evidence="3" id="KW-1185">Reference proteome</keyword>
<protein>
    <submittedName>
        <fullName evidence="2">Uncharacterized protein</fullName>
    </submittedName>
</protein>
<organism evidence="2 3">
    <name type="scientific">Elysia crispata</name>
    <name type="common">lettuce slug</name>
    <dbReference type="NCBI Taxonomy" id="231223"/>
    <lineage>
        <taxon>Eukaryota</taxon>
        <taxon>Metazoa</taxon>
        <taxon>Spiralia</taxon>
        <taxon>Lophotrochozoa</taxon>
        <taxon>Mollusca</taxon>
        <taxon>Gastropoda</taxon>
        <taxon>Heterobranchia</taxon>
        <taxon>Euthyneura</taxon>
        <taxon>Panpulmonata</taxon>
        <taxon>Sacoglossa</taxon>
        <taxon>Placobranchoidea</taxon>
        <taxon>Plakobranchidae</taxon>
        <taxon>Elysia</taxon>
    </lineage>
</organism>
<dbReference type="EMBL" id="JAWDGP010003518">
    <property type="protein sequence ID" value="KAK3773680.1"/>
    <property type="molecule type" value="Genomic_DNA"/>
</dbReference>
<evidence type="ECO:0000256" key="1">
    <source>
        <dbReference type="SAM" id="MobiDB-lite"/>
    </source>
</evidence>
<feature type="compositionally biased region" description="Basic and acidic residues" evidence="1">
    <location>
        <begin position="7"/>
        <end position="21"/>
    </location>
</feature>
<name>A0AAE0ZQQ1_9GAST</name>
<sequence>MFLARDTIVESRTHQSEEGKANKRQTKIRTQAAFLQALKIKKRETSLCSFGLGASKDSKGQKRGGERNELREERSGRKDKALSPLRQRAEVLGVPSSEIGTDALEMLASCPVIKIALIGALPPCNNLRKTLKMQGAKSRDTNELERSARYKLVLAPGLDRTFYARAPSSGRWGYSVTQPEGESEGVELGSPRGRLALGMRFGLLGFNITRQGRESLPHRTLFNRDSDDLEKIHLRHLSWRRPSFWVEEYSLEFVDTVTPKMALYGDTRFLDDGVCLEEVPGRWLKCSAAVDL</sequence>
<feature type="region of interest" description="Disordered" evidence="1">
    <location>
        <begin position="51"/>
        <end position="84"/>
    </location>
</feature>
<evidence type="ECO:0000313" key="2">
    <source>
        <dbReference type="EMBL" id="KAK3773680.1"/>
    </source>
</evidence>
<feature type="compositionally biased region" description="Basic and acidic residues" evidence="1">
    <location>
        <begin position="56"/>
        <end position="81"/>
    </location>
</feature>
<reference evidence="2" key="1">
    <citation type="journal article" date="2023" name="G3 (Bethesda)">
        <title>A reference genome for the long-term kleptoplast-retaining sea slug Elysia crispata morphotype clarki.</title>
        <authorList>
            <person name="Eastman K.E."/>
            <person name="Pendleton A.L."/>
            <person name="Shaikh M.A."/>
            <person name="Suttiyut T."/>
            <person name="Ogas R."/>
            <person name="Tomko P."/>
            <person name="Gavelis G."/>
            <person name="Widhalm J.R."/>
            <person name="Wisecaver J.H."/>
        </authorList>
    </citation>
    <scope>NUCLEOTIDE SEQUENCE</scope>
    <source>
        <strain evidence="2">ECLA1</strain>
    </source>
</reference>
<dbReference type="AlphaFoldDB" id="A0AAE0ZQQ1"/>
<comment type="caution">
    <text evidence="2">The sequence shown here is derived from an EMBL/GenBank/DDBJ whole genome shotgun (WGS) entry which is preliminary data.</text>
</comment>